<keyword evidence="3" id="KW-1185">Reference proteome</keyword>
<feature type="transmembrane region" description="Helical" evidence="1">
    <location>
        <begin position="107"/>
        <end position="127"/>
    </location>
</feature>
<evidence type="ECO:0000256" key="1">
    <source>
        <dbReference type="SAM" id="Phobius"/>
    </source>
</evidence>
<feature type="transmembrane region" description="Helical" evidence="1">
    <location>
        <begin position="6"/>
        <end position="28"/>
    </location>
</feature>
<organism evidence="2 3">
    <name type="scientific">Flavobacterium jejuense</name>
    <dbReference type="NCBI Taxonomy" id="1544455"/>
    <lineage>
        <taxon>Bacteria</taxon>
        <taxon>Pseudomonadati</taxon>
        <taxon>Bacteroidota</taxon>
        <taxon>Flavobacteriia</taxon>
        <taxon>Flavobacteriales</taxon>
        <taxon>Flavobacteriaceae</taxon>
        <taxon>Flavobacterium</taxon>
    </lineage>
</organism>
<feature type="transmembrane region" description="Helical" evidence="1">
    <location>
        <begin position="48"/>
        <end position="67"/>
    </location>
</feature>
<dbReference type="EMBL" id="VEVQ02000001">
    <property type="protein sequence ID" value="NHN24204.1"/>
    <property type="molecule type" value="Genomic_DNA"/>
</dbReference>
<protein>
    <recommendedName>
        <fullName evidence="4">DUF4149 domain-containing protein</fullName>
    </recommendedName>
</protein>
<feature type="transmembrane region" description="Helical" evidence="1">
    <location>
        <begin position="73"/>
        <end position="91"/>
    </location>
</feature>
<evidence type="ECO:0000313" key="2">
    <source>
        <dbReference type="EMBL" id="NHN24204.1"/>
    </source>
</evidence>
<accession>A0ABX0IQP0</accession>
<dbReference type="Proteomes" id="UP000817854">
    <property type="component" value="Unassembled WGS sequence"/>
</dbReference>
<reference evidence="2 3" key="3">
    <citation type="submission" date="2020-02" db="EMBL/GenBank/DDBJ databases">
        <title>Flavobacterium profundi sp. nov., isolated from a deep-sea seamount.</title>
        <authorList>
            <person name="Zhang D.-C."/>
        </authorList>
    </citation>
    <scope>NUCLEOTIDE SEQUENCE [LARGE SCALE GENOMIC DNA]</scope>
    <source>
        <strain evidence="2 3">EC11</strain>
    </source>
</reference>
<evidence type="ECO:0000313" key="3">
    <source>
        <dbReference type="Proteomes" id="UP000817854"/>
    </source>
</evidence>
<comment type="caution">
    <text evidence="2">The sequence shown here is derived from an EMBL/GenBank/DDBJ whole genome shotgun (WGS) entry which is preliminary data.</text>
</comment>
<reference evidence="3" key="1">
    <citation type="submission" date="2019-05" db="EMBL/GenBank/DDBJ databases">
        <title>Flavobacterium profundi sp. nov., isolated from a deep-sea seamount.</title>
        <authorList>
            <person name="Zhang D.-C."/>
        </authorList>
    </citation>
    <scope>NUCLEOTIDE SEQUENCE [LARGE SCALE GENOMIC DNA]</scope>
    <source>
        <strain evidence="3">EC11</strain>
    </source>
</reference>
<keyword evidence="1" id="KW-1133">Transmembrane helix</keyword>
<evidence type="ECO:0008006" key="4">
    <source>
        <dbReference type="Google" id="ProtNLM"/>
    </source>
</evidence>
<keyword evidence="1" id="KW-0812">Transmembrane</keyword>
<keyword evidence="1" id="KW-0472">Membrane</keyword>
<proteinExistence type="predicted"/>
<dbReference type="RefSeq" id="WP_140959033.1">
    <property type="nucleotide sequence ID" value="NZ_VEVQ02000001.1"/>
</dbReference>
<sequence length="129" mass="14515">MIYLAKYIVIFFGMFLIFSSFLFFFSPFKTKEIIGKAGSTYLINYTELGIRLLIGVAFVVSSGIALYEVPFKIAGYFLIVSALVLMCVPIKKHNAFSKKAADKLKPIYLKCCAPFSLFCGILILMAFKF</sequence>
<gene>
    <name evidence="2" type="ORF">FIA58_000815</name>
</gene>
<name>A0ABX0IQP0_9FLAO</name>
<reference evidence="2 3" key="2">
    <citation type="submission" date="2019-05" db="EMBL/GenBank/DDBJ databases">
        <authorList>
            <person name="Lianzixin W."/>
        </authorList>
    </citation>
    <scope>NUCLEOTIDE SEQUENCE [LARGE SCALE GENOMIC DNA]</scope>
    <source>
        <strain evidence="2 3">EC11</strain>
    </source>
</reference>